<feature type="region of interest" description="Disordered" evidence="1">
    <location>
        <begin position="506"/>
        <end position="534"/>
    </location>
</feature>
<evidence type="ECO:0000313" key="3">
    <source>
        <dbReference type="Proteomes" id="UP001058098"/>
    </source>
</evidence>
<keyword evidence="3" id="KW-1185">Reference proteome</keyword>
<feature type="compositionally biased region" description="Basic and acidic residues" evidence="1">
    <location>
        <begin position="663"/>
        <end position="676"/>
    </location>
</feature>
<feature type="region of interest" description="Disordered" evidence="1">
    <location>
        <begin position="651"/>
        <end position="684"/>
    </location>
</feature>
<dbReference type="RefSeq" id="WP_258121049.1">
    <property type="nucleotide sequence ID" value="NZ_CP062229.1"/>
</dbReference>
<dbReference type="EMBL" id="CP062229">
    <property type="protein sequence ID" value="UVC16132.1"/>
    <property type="molecule type" value="Genomic_DNA"/>
</dbReference>
<proteinExistence type="predicted"/>
<sequence length="827" mass="91859">MDSKKVCLSLLAAESELEVEKILASVPEMQDSNNWKPLDGRETNFNVTSNQASDGGKALTELMTNMVDAVLLKHAYLKGIDPKGKKAPTTMYQAVDHLVHKMHGGKLVNLGPNDPWLKKFAQSNLAIGITGAKSKAEGLPCYSFADNGEGQHPDDFETTFLSLSAGNKKSINFVQGKFNMGSSGVLRYCGRRWFKLIVSRRYDKSGPWGWTIMRRRPTDGDRMPVAEYFVMPGGKIARFDAEELFPYHTIEKKRYDRMHLNAGTIVKLYDYQVGSRFLSFRGSRDALNENLVETILPFRILDLRQKPDPKRGPDRALGVDPRPFYGMEFLLLNSHKEEGLEGEDEASGEDRVFVGKFSHPNLGEVSISAIPLKRDIPGWLKPNNSNNRVFHAVNGQVQFKQTRGYLSTTCGFPALKDRIVVIVDASNLTFAAHNEVWKGDREHLSNTLDGERYVEEVTKTIKESQALKDLQDKIAAEELERAAKTEGNSLFQKLVDRDPSLAGLLSSRDPSIKLPASGGSKAGGKESGTAEEFEGSYSPTFIRLEERVAKNAVEIPLGRSRPLGARTDAENDYLQRPDNPGRVILHEEIRKKFGVREHLKDGRLTLYLSPDKEDVDVDDTFTFRIALQDEAMPQAVVSEEVTVRVAAAVDEDDEKKVKPKPKPKPDVSAGDKKAGDGEDAPTHGLPAVILLTKDGREVSGYQTEEWPDDFSETDGGLIQDLGQESVYKINYDNVYHIKYRKAAKDGVARDVITEKYILGMRILLLGCEHALRSMHPTNSSGNSGIGEFMDDFRRMAARGAASTVLALAENLPKIVDASSIQQAEQVE</sequence>
<protein>
    <submittedName>
        <fullName evidence="2">Uncharacterized protein</fullName>
    </submittedName>
</protein>
<name>A0ABY5QZK9_9HYPH</name>
<reference evidence="2" key="1">
    <citation type="submission" date="2020-09" db="EMBL/GenBank/DDBJ databases">
        <title>Rhizobia associated with sainfoin plants.</title>
        <authorList>
            <person name="Asharfi S."/>
            <person name="Kuzmanovic N."/>
            <person name="Bunk B."/>
            <person name="Sproeer C."/>
            <person name="Becker M."/>
            <person name="Thuenen T."/>
        </authorList>
    </citation>
    <scope>NUCLEOTIDE SEQUENCE</scope>
    <source>
        <strain evidence="2">OM4</strain>
    </source>
</reference>
<gene>
    <name evidence="2" type="ORF">IHQ72_02790</name>
</gene>
<organism evidence="2 3">
    <name type="scientific">Mesorhizobium onobrychidis</name>
    <dbReference type="NCBI Taxonomy" id="2775404"/>
    <lineage>
        <taxon>Bacteria</taxon>
        <taxon>Pseudomonadati</taxon>
        <taxon>Pseudomonadota</taxon>
        <taxon>Alphaproteobacteria</taxon>
        <taxon>Hyphomicrobiales</taxon>
        <taxon>Phyllobacteriaceae</taxon>
        <taxon>Mesorhizobium</taxon>
    </lineage>
</organism>
<dbReference type="Proteomes" id="UP001058098">
    <property type="component" value="Chromosome"/>
</dbReference>
<accession>A0ABY5QZK9</accession>
<evidence type="ECO:0000256" key="1">
    <source>
        <dbReference type="SAM" id="MobiDB-lite"/>
    </source>
</evidence>
<evidence type="ECO:0000313" key="2">
    <source>
        <dbReference type="EMBL" id="UVC16132.1"/>
    </source>
</evidence>